<dbReference type="Proteomes" id="UP000035579">
    <property type="component" value="Chromosome"/>
</dbReference>
<dbReference type="Proteomes" id="UP000256345">
    <property type="component" value="Unassembled WGS sequence"/>
</dbReference>
<keyword evidence="4" id="KW-1185">Reference proteome</keyword>
<dbReference type="EMBL" id="QUMU01000013">
    <property type="protein sequence ID" value="REG25136.1"/>
    <property type="molecule type" value="Genomic_DNA"/>
</dbReference>
<evidence type="ECO:0008006" key="5">
    <source>
        <dbReference type="Google" id="ProtNLM"/>
    </source>
</evidence>
<accession>A0AAC8Q908</accession>
<evidence type="ECO:0000313" key="3">
    <source>
        <dbReference type="Proteomes" id="UP000035579"/>
    </source>
</evidence>
<dbReference type="EMBL" id="CP011509">
    <property type="protein sequence ID" value="AKJ03014.1"/>
    <property type="molecule type" value="Genomic_DNA"/>
</dbReference>
<reference evidence="2 4" key="2">
    <citation type="submission" date="2018-08" db="EMBL/GenBank/DDBJ databases">
        <title>Genomic Encyclopedia of Archaeal and Bacterial Type Strains, Phase II (KMG-II): from individual species to whole genera.</title>
        <authorList>
            <person name="Goeker M."/>
        </authorList>
    </citation>
    <scope>NUCLEOTIDE SEQUENCE [LARGE SCALE GENOMIC DNA]</scope>
    <source>
        <strain evidence="2 4">DSM 2261</strain>
    </source>
</reference>
<evidence type="ECO:0000313" key="4">
    <source>
        <dbReference type="Proteomes" id="UP000256345"/>
    </source>
</evidence>
<sequence length="223" mass="24541">MLSQLNPNQGRSALDFKREIKMKTPREQLVPGHFQVLGANLQIVIDGFGSFTLIANKILLEEGLGADDGTGAVKFGAGAWYPLERWLTALERIGNEFGQVLLFQSGMTTPKNAVFPPTVTDVHSALKCIDIAYHMNHAVRGESMFSPTTGEMREGIGHYSYSHTPGKNLVTMESTTPYPCDFDRGIIIAMAQRFQPTATILHDATKPCRKRGGASCAYHIAWK</sequence>
<organism evidence="1 3">
    <name type="scientific">Archangium gephyra</name>
    <dbReference type="NCBI Taxonomy" id="48"/>
    <lineage>
        <taxon>Bacteria</taxon>
        <taxon>Pseudomonadati</taxon>
        <taxon>Myxococcota</taxon>
        <taxon>Myxococcia</taxon>
        <taxon>Myxococcales</taxon>
        <taxon>Cystobacterineae</taxon>
        <taxon>Archangiaceae</taxon>
        <taxon>Archangium</taxon>
    </lineage>
</organism>
<reference evidence="1 3" key="1">
    <citation type="submission" date="2015-05" db="EMBL/GenBank/DDBJ databases">
        <title>Genome assembly of Archangium gephyra DSM 2261.</title>
        <authorList>
            <person name="Sharma G."/>
            <person name="Subramanian S."/>
        </authorList>
    </citation>
    <scope>NUCLEOTIDE SEQUENCE [LARGE SCALE GENOMIC DNA]</scope>
    <source>
        <strain evidence="1 3">DSM 2261</strain>
    </source>
</reference>
<evidence type="ECO:0000313" key="1">
    <source>
        <dbReference type="EMBL" id="AKJ03014.1"/>
    </source>
</evidence>
<name>A0AAC8Q908_9BACT</name>
<dbReference type="RefSeq" id="WP_053066615.1">
    <property type="nucleotide sequence ID" value="NZ_CP011509.1"/>
</dbReference>
<proteinExistence type="predicted"/>
<dbReference type="KEGG" id="age:AA314_04640"/>
<protein>
    <recommendedName>
        <fullName evidence="5">4-vinyl reductase 4VR domain-containing protein</fullName>
    </recommendedName>
</protein>
<evidence type="ECO:0000313" key="2">
    <source>
        <dbReference type="EMBL" id="REG25136.1"/>
    </source>
</evidence>
<gene>
    <name evidence="1" type="ORF">AA314_04640</name>
    <name evidence="2" type="ORF">ATI61_113200</name>
</gene>
<dbReference type="AlphaFoldDB" id="A0AAC8Q908"/>